<dbReference type="EMBL" id="QPMH01000006">
    <property type="protein sequence ID" value="RDD62238.1"/>
    <property type="molecule type" value="Genomic_DNA"/>
</dbReference>
<dbReference type="Proteomes" id="UP000253941">
    <property type="component" value="Unassembled WGS sequence"/>
</dbReference>
<organism evidence="1 2">
    <name type="scientific">Ferruginivarius sediminum</name>
    <dbReference type="NCBI Taxonomy" id="2661937"/>
    <lineage>
        <taxon>Bacteria</taxon>
        <taxon>Pseudomonadati</taxon>
        <taxon>Pseudomonadota</taxon>
        <taxon>Alphaproteobacteria</taxon>
        <taxon>Rhodospirillales</taxon>
        <taxon>Rhodospirillaceae</taxon>
        <taxon>Ferruginivarius</taxon>
    </lineage>
</organism>
<evidence type="ECO:0000313" key="2">
    <source>
        <dbReference type="Proteomes" id="UP000253941"/>
    </source>
</evidence>
<name>A0A369TAD6_9PROT</name>
<dbReference type="RefSeq" id="WP_114581752.1">
    <property type="nucleotide sequence ID" value="NZ_QPMH01000006.1"/>
</dbReference>
<dbReference type="Gene3D" id="3.40.50.300">
    <property type="entry name" value="P-loop containing nucleotide triphosphate hydrolases"/>
    <property type="match status" value="1"/>
</dbReference>
<protein>
    <recommendedName>
        <fullName evidence="3">Sulfotransferase family protein</fullName>
    </recommendedName>
</protein>
<reference evidence="1 2" key="1">
    <citation type="submission" date="2018-07" db="EMBL/GenBank/DDBJ databases">
        <title>Venubactetium sediminum gen. nov., sp. nov., isolated from a marine solar saltern.</title>
        <authorList>
            <person name="Wang S."/>
        </authorList>
    </citation>
    <scope>NUCLEOTIDE SEQUENCE [LARGE SCALE GENOMIC DNA]</scope>
    <source>
        <strain evidence="1 2">WD2A32</strain>
    </source>
</reference>
<proteinExistence type="predicted"/>
<dbReference type="InterPro" id="IPR027417">
    <property type="entry name" value="P-loop_NTPase"/>
</dbReference>
<keyword evidence="2" id="KW-1185">Reference proteome</keyword>
<dbReference type="AlphaFoldDB" id="A0A369TAD6"/>
<evidence type="ECO:0008006" key="3">
    <source>
        <dbReference type="Google" id="ProtNLM"/>
    </source>
</evidence>
<sequence>MNERQDTSAAPSRQRLIVVVGAGRSGTSALTRGIGALGVELGDRLKAGTKKNAKGFFEDQDFIDINYRLRDAFGIKRSGAGVSIVPPERFEQPDVRPIHDAAVSLIRERFAHADPWGFKAGGVLSFLPFWQRVFEATGQQPHYVLALRNPLSVARSRSKVSLRRGIQENSDLEFLARVVPYFARAARHPLAVVDYDRLMLDAKGELMRVARELSLPVTPKVEAGVDRYAGEFLSKDLRHHSFDADDLRTHPRLNPLARDAYLALYRLASGEATLESDAFKAEWARIERTHADLAPVLRHIDSLEAELRRQRKGVVGALVVARDYLRKRRRDDAGAAD</sequence>
<evidence type="ECO:0000313" key="1">
    <source>
        <dbReference type="EMBL" id="RDD62238.1"/>
    </source>
</evidence>
<comment type="caution">
    <text evidence="1">The sequence shown here is derived from an EMBL/GenBank/DDBJ whole genome shotgun (WGS) entry which is preliminary data.</text>
</comment>
<gene>
    <name evidence="1" type="ORF">DRB17_08375</name>
</gene>
<dbReference type="SUPFAM" id="SSF52540">
    <property type="entry name" value="P-loop containing nucleoside triphosphate hydrolases"/>
    <property type="match status" value="1"/>
</dbReference>
<accession>A0A369TAD6</accession>